<feature type="region of interest" description="Disordered" evidence="1">
    <location>
        <begin position="1"/>
        <end position="64"/>
    </location>
</feature>
<organism evidence="2 3">
    <name type="scientific">Rotaria socialis</name>
    <dbReference type="NCBI Taxonomy" id="392032"/>
    <lineage>
        <taxon>Eukaryota</taxon>
        <taxon>Metazoa</taxon>
        <taxon>Spiralia</taxon>
        <taxon>Gnathifera</taxon>
        <taxon>Rotifera</taxon>
        <taxon>Eurotatoria</taxon>
        <taxon>Bdelloidea</taxon>
        <taxon>Philodinida</taxon>
        <taxon>Philodinidae</taxon>
        <taxon>Rotaria</taxon>
    </lineage>
</organism>
<dbReference type="Proteomes" id="UP000663873">
    <property type="component" value="Unassembled WGS sequence"/>
</dbReference>
<proteinExistence type="predicted"/>
<keyword evidence="3" id="KW-1185">Reference proteome</keyword>
<dbReference type="EMBL" id="CAJOBP010000516">
    <property type="protein sequence ID" value="CAF4188480.1"/>
    <property type="molecule type" value="Genomic_DNA"/>
</dbReference>
<name>A0A820B7V6_9BILA</name>
<comment type="caution">
    <text evidence="2">The sequence shown here is derived from an EMBL/GenBank/DDBJ whole genome shotgun (WGS) entry which is preliminary data.</text>
</comment>
<evidence type="ECO:0000313" key="2">
    <source>
        <dbReference type="EMBL" id="CAF4188480.1"/>
    </source>
</evidence>
<evidence type="ECO:0000256" key="1">
    <source>
        <dbReference type="SAM" id="MobiDB-lite"/>
    </source>
</evidence>
<protein>
    <submittedName>
        <fullName evidence="2">Uncharacterized protein</fullName>
    </submittedName>
</protein>
<gene>
    <name evidence="2" type="ORF">UJA718_LOCUS5770</name>
</gene>
<feature type="non-terminal residue" evidence="2">
    <location>
        <position position="1"/>
    </location>
</feature>
<reference evidence="2" key="1">
    <citation type="submission" date="2021-02" db="EMBL/GenBank/DDBJ databases">
        <authorList>
            <person name="Nowell W R."/>
        </authorList>
    </citation>
    <scope>NUCLEOTIDE SEQUENCE</scope>
</reference>
<dbReference type="AlphaFoldDB" id="A0A820B7V6"/>
<sequence length="64" mass="7164">LVYTADFEENTNSSFSSSHDDHKLAVPASNPSKNRINKTSDLDRDSTVSSETDEDEEESTRLED</sequence>
<evidence type="ECO:0000313" key="3">
    <source>
        <dbReference type="Proteomes" id="UP000663873"/>
    </source>
</evidence>
<accession>A0A820B7V6</accession>